<dbReference type="AlphaFoldDB" id="A0A537JI76"/>
<dbReference type="GO" id="GO:0016740">
    <property type="term" value="F:transferase activity"/>
    <property type="evidence" value="ECO:0007669"/>
    <property type="project" value="UniProtKB-KW"/>
</dbReference>
<reference evidence="2 3" key="1">
    <citation type="journal article" date="2019" name="Nat. Microbiol.">
        <title>Mediterranean grassland soil C-N compound turnover is dependent on rainfall and depth, and is mediated by genomically divergent microorganisms.</title>
        <authorList>
            <person name="Diamond S."/>
            <person name="Andeer P.F."/>
            <person name="Li Z."/>
            <person name="Crits-Christoph A."/>
            <person name="Burstein D."/>
            <person name="Anantharaman K."/>
            <person name="Lane K.R."/>
            <person name="Thomas B.C."/>
            <person name="Pan C."/>
            <person name="Northen T.R."/>
            <person name="Banfield J.F."/>
        </authorList>
    </citation>
    <scope>NUCLEOTIDE SEQUENCE [LARGE SCALE GENOMIC DNA]</scope>
    <source>
        <strain evidence="2">NP_6</strain>
    </source>
</reference>
<gene>
    <name evidence="2" type="ORF">E6H03_04030</name>
</gene>
<dbReference type="InterPro" id="IPR003362">
    <property type="entry name" value="Bact_transf"/>
</dbReference>
<feature type="domain" description="Bacterial sugar transferase" evidence="1">
    <location>
        <begin position="10"/>
        <end position="41"/>
    </location>
</feature>
<comment type="caution">
    <text evidence="2">The sequence shown here is derived from an EMBL/GenBank/DDBJ whole genome shotgun (WGS) entry which is preliminary data.</text>
</comment>
<sequence length="46" mass="5350">QGYAGSPQAALTRLQYDLYYIKHQSLWLDTLIMLKTIMHAITLRGR</sequence>
<dbReference type="Pfam" id="PF02397">
    <property type="entry name" value="Bac_transf"/>
    <property type="match status" value="1"/>
</dbReference>
<proteinExistence type="predicted"/>
<keyword evidence="2" id="KW-0808">Transferase</keyword>
<evidence type="ECO:0000313" key="3">
    <source>
        <dbReference type="Proteomes" id="UP000318093"/>
    </source>
</evidence>
<name>A0A537JI76_9BACT</name>
<accession>A0A537JI76</accession>
<evidence type="ECO:0000259" key="1">
    <source>
        <dbReference type="Pfam" id="PF02397"/>
    </source>
</evidence>
<protein>
    <submittedName>
        <fullName evidence="2">Sugar transferase</fullName>
    </submittedName>
</protein>
<evidence type="ECO:0000313" key="2">
    <source>
        <dbReference type="EMBL" id="TMI83241.1"/>
    </source>
</evidence>
<organism evidence="2 3">
    <name type="scientific">Candidatus Segetimicrobium genomatis</name>
    <dbReference type="NCBI Taxonomy" id="2569760"/>
    <lineage>
        <taxon>Bacteria</taxon>
        <taxon>Bacillati</taxon>
        <taxon>Candidatus Sysuimicrobiota</taxon>
        <taxon>Candidatus Sysuimicrobiia</taxon>
        <taxon>Candidatus Sysuimicrobiales</taxon>
        <taxon>Candidatus Segetimicrobiaceae</taxon>
        <taxon>Candidatus Segetimicrobium</taxon>
    </lineage>
</organism>
<dbReference type="Proteomes" id="UP000318093">
    <property type="component" value="Unassembled WGS sequence"/>
</dbReference>
<dbReference type="EMBL" id="VBAN01000119">
    <property type="protein sequence ID" value="TMI83241.1"/>
    <property type="molecule type" value="Genomic_DNA"/>
</dbReference>
<feature type="non-terminal residue" evidence="2">
    <location>
        <position position="1"/>
    </location>
</feature>